<evidence type="ECO:0000256" key="1">
    <source>
        <dbReference type="SAM" id="MobiDB-lite"/>
    </source>
</evidence>
<dbReference type="Gene3D" id="1.20.120.1020">
    <property type="entry name" value="Prion-inhibition and propagation, HeLo domain"/>
    <property type="match status" value="1"/>
</dbReference>
<dbReference type="PROSITE" id="PS50011">
    <property type="entry name" value="PROTEIN_KINASE_DOM"/>
    <property type="match status" value="1"/>
</dbReference>
<reference evidence="3 4" key="1">
    <citation type="submission" date="2023-01" db="EMBL/GenBank/DDBJ databases">
        <title>Analysis of 21 Apiospora genomes using comparative genomics revels a genus with tremendous synthesis potential of carbohydrate active enzymes and secondary metabolites.</title>
        <authorList>
            <person name="Sorensen T."/>
        </authorList>
    </citation>
    <scope>NUCLEOTIDE SEQUENCE [LARGE SCALE GENOMIC DNA]</scope>
    <source>
        <strain evidence="3 4">CBS 114990</strain>
    </source>
</reference>
<comment type="caution">
    <text evidence="3">The sequence shown here is derived from an EMBL/GenBank/DDBJ whole genome shotgun (WGS) entry which is preliminary data.</text>
</comment>
<protein>
    <recommendedName>
        <fullName evidence="2">Protein kinase domain-containing protein</fullName>
    </recommendedName>
</protein>
<gene>
    <name evidence="3" type="ORF">PG997_000474</name>
</gene>
<sequence length="568" mass="63380">MTEIIGTIAACIELAKTLHAAILFIDVARDVSEHATEQRRTRLLLVAEIYKFRAWCDEIGVPNLVQGPEDRNCCPSMDEEVFAQKIRESDLRLDNESLIGLTTAILLDMKEHFGHVQRILDAHTSSPSHAESTAISEAKEKTKGGWMSKWKTRSVAKSNSNSSVNLERTSTGHKVQSVQNALKWVSSDKKNLASLMADIRDTNTALMDLLGPLPQQWIRREAQGATLNDEISNDSPGLSDLDGDTDLGSLAQLKSFHDQVGDVSNKIETNNNTLKLQVLYPERLGPELAKAGANRSVYQVDVEAVLVEWKFYNKDKNIRLQKILQLNSLAILLNHGNVYRKFMVPECKRLVEDNENSRLGIVFSIPNITPASISIEPRPKIESLQHFIRTSTIAPPLGARFKMARELALAVYNLHSVYWLHKSIRSDNILFLERPEDSQLSPTTKLSKTNHSMVLEEYGGKGEGASSHTTAAIPSLHILGWEISRPDGPFEFSESLSYSTEGTQAARENMRLYSHPTVHFASKSTERARYRSQYDVYSLGLVLLEIGLWKTLDSPGKDAVTMQTSGTS</sequence>
<dbReference type="EMBL" id="JAQQWN010000002">
    <property type="protein sequence ID" value="KAK8093789.1"/>
    <property type="molecule type" value="Genomic_DNA"/>
</dbReference>
<dbReference type="Proteomes" id="UP001433268">
    <property type="component" value="Unassembled WGS sequence"/>
</dbReference>
<feature type="compositionally biased region" description="Polar residues" evidence="1">
    <location>
        <begin position="124"/>
        <end position="135"/>
    </location>
</feature>
<dbReference type="PANTHER" id="PTHR37542">
    <property type="entry name" value="HELO DOMAIN-CONTAINING PROTEIN-RELATED"/>
    <property type="match status" value="1"/>
</dbReference>
<proteinExistence type="predicted"/>
<dbReference type="Pfam" id="PF14479">
    <property type="entry name" value="HeLo"/>
    <property type="match status" value="1"/>
</dbReference>
<dbReference type="GeneID" id="92037849"/>
<dbReference type="Gene3D" id="1.10.510.10">
    <property type="entry name" value="Transferase(Phosphotransferase) domain 1"/>
    <property type="match status" value="1"/>
</dbReference>
<dbReference type="InterPro" id="IPR029498">
    <property type="entry name" value="HeLo_dom"/>
</dbReference>
<evidence type="ECO:0000259" key="2">
    <source>
        <dbReference type="PROSITE" id="PS50011"/>
    </source>
</evidence>
<accession>A0ABR1XAW0</accession>
<dbReference type="RefSeq" id="XP_066674562.1">
    <property type="nucleotide sequence ID" value="XM_066804789.1"/>
</dbReference>
<dbReference type="InterPro" id="IPR011009">
    <property type="entry name" value="Kinase-like_dom_sf"/>
</dbReference>
<name>A0ABR1XAW0_9PEZI</name>
<evidence type="ECO:0000313" key="3">
    <source>
        <dbReference type="EMBL" id="KAK8093789.1"/>
    </source>
</evidence>
<dbReference type="SUPFAM" id="SSF56112">
    <property type="entry name" value="Protein kinase-like (PK-like)"/>
    <property type="match status" value="1"/>
</dbReference>
<feature type="region of interest" description="Disordered" evidence="1">
    <location>
        <begin position="124"/>
        <end position="152"/>
    </location>
</feature>
<dbReference type="PANTHER" id="PTHR37542:SF3">
    <property type="entry name" value="PRION-INHIBITION AND PROPAGATION HELO DOMAIN-CONTAINING PROTEIN"/>
    <property type="match status" value="1"/>
</dbReference>
<feature type="domain" description="Protein kinase" evidence="2">
    <location>
        <begin position="283"/>
        <end position="568"/>
    </location>
</feature>
<evidence type="ECO:0000313" key="4">
    <source>
        <dbReference type="Proteomes" id="UP001433268"/>
    </source>
</evidence>
<organism evidence="3 4">
    <name type="scientific">Apiospora hydei</name>
    <dbReference type="NCBI Taxonomy" id="1337664"/>
    <lineage>
        <taxon>Eukaryota</taxon>
        <taxon>Fungi</taxon>
        <taxon>Dikarya</taxon>
        <taxon>Ascomycota</taxon>
        <taxon>Pezizomycotina</taxon>
        <taxon>Sordariomycetes</taxon>
        <taxon>Xylariomycetidae</taxon>
        <taxon>Amphisphaeriales</taxon>
        <taxon>Apiosporaceae</taxon>
        <taxon>Apiospora</taxon>
    </lineage>
</organism>
<dbReference type="InterPro" id="IPR038305">
    <property type="entry name" value="HeLo_sf"/>
</dbReference>
<dbReference type="InterPro" id="IPR000719">
    <property type="entry name" value="Prot_kinase_dom"/>
</dbReference>
<keyword evidence="4" id="KW-1185">Reference proteome</keyword>